<keyword evidence="2" id="KW-0472">Membrane</keyword>
<dbReference type="AlphaFoldDB" id="A0A848M027"/>
<dbReference type="InterPro" id="IPR026467">
    <property type="entry name" value="Ser/Gly_Cys_C_dom"/>
</dbReference>
<protein>
    <submittedName>
        <fullName evidence="3">TIGR04222 domain-containing membrane protein</fullName>
    </submittedName>
</protein>
<feature type="compositionally biased region" description="Gly residues" evidence="1">
    <location>
        <begin position="270"/>
        <end position="299"/>
    </location>
</feature>
<feature type="transmembrane region" description="Helical" evidence="2">
    <location>
        <begin position="145"/>
        <end position="166"/>
    </location>
</feature>
<accession>A0A848M027</accession>
<organism evidence="3 4">
    <name type="scientific">Pyxidicoccus fallax</name>
    <dbReference type="NCBI Taxonomy" id="394095"/>
    <lineage>
        <taxon>Bacteria</taxon>
        <taxon>Pseudomonadati</taxon>
        <taxon>Myxococcota</taxon>
        <taxon>Myxococcia</taxon>
        <taxon>Myxococcales</taxon>
        <taxon>Cystobacterineae</taxon>
        <taxon>Myxococcaceae</taxon>
        <taxon>Pyxidicoccus</taxon>
    </lineage>
</organism>
<name>A0A848M027_9BACT</name>
<reference evidence="3 4" key="1">
    <citation type="submission" date="2020-04" db="EMBL/GenBank/DDBJ databases">
        <title>Draft genome of Pyxidicoccus fallax type strain.</title>
        <authorList>
            <person name="Whitworth D.E."/>
        </authorList>
    </citation>
    <scope>NUCLEOTIDE SEQUENCE [LARGE SCALE GENOMIC DNA]</scope>
    <source>
        <strain evidence="3 4">DSM 14698</strain>
    </source>
</reference>
<comment type="caution">
    <text evidence="3">The sequence shown here is derived from an EMBL/GenBank/DDBJ whole genome shotgun (WGS) entry which is preliminary data.</text>
</comment>
<dbReference type="NCBIfam" id="TIGR04222">
    <property type="entry name" value="near_uncomplex"/>
    <property type="match status" value="1"/>
</dbReference>
<dbReference type="RefSeq" id="WP_169351871.1">
    <property type="nucleotide sequence ID" value="NZ_JABBJJ010000465.1"/>
</dbReference>
<evidence type="ECO:0000256" key="2">
    <source>
        <dbReference type="SAM" id="Phobius"/>
    </source>
</evidence>
<feature type="non-terminal residue" evidence="3">
    <location>
        <position position="299"/>
    </location>
</feature>
<keyword evidence="2" id="KW-1133">Transmembrane helix</keyword>
<dbReference type="EMBL" id="JABBJJ010000465">
    <property type="protein sequence ID" value="NMO22744.1"/>
    <property type="molecule type" value="Genomic_DNA"/>
</dbReference>
<keyword evidence="2" id="KW-0812">Transmembrane</keyword>
<proteinExistence type="predicted"/>
<evidence type="ECO:0000313" key="4">
    <source>
        <dbReference type="Proteomes" id="UP000518300"/>
    </source>
</evidence>
<sequence length="299" mass="32038">MNPLGWSDPVFLGLFMPLLLLSFLLAKVARWWLRQPGPSSDRTLPSAEPYEAALLRGRNALVETAVASLAHQGYYRLSGDGWVTTGTVPPTAPLIERIVFAAFEAGELNKSRLVRKAEPAIQELRARLVRRGWLMDDAGRARARWLPGLLPVSVLVPGIAKVFVGVERDKPVAFLLTICVLGLVALVRTLRAPWRSRQGDAVLRILRREQEPLKQTAEGMTSLAALTHRELALAVGLYGMSAVGYMEFDLLRRFLRKVGSSSWDTSSESGGDGDSGSDGDSGGGDGGGGDGSDGGGCGG</sequence>
<keyword evidence="4" id="KW-1185">Reference proteome</keyword>
<feature type="region of interest" description="Disordered" evidence="1">
    <location>
        <begin position="261"/>
        <end position="299"/>
    </location>
</feature>
<evidence type="ECO:0000256" key="1">
    <source>
        <dbReference type="SAM" id="MobiDB-lite"/>
    </source>
</evidence>
<dbReference type="Proteomes" id="UP000518300">
    <property type="component" value="Unassembled WGS sequence"/>
</dbReference>
<gene>
    <name evidence="3" type="ORF">HG543_48990</name>
</gene>
<feature type="transmembrane region" description="Helical" evidence="2">
    <location>
        <begin position="12"/>
        <end position="33"/>
    </location>
</feature>
<evidence type="ECO:0000313" key="3">
    <source>
        <dbReference type="EMBL" id="NMO22744.1"/>
    </source>
</evidence>
<feature type="transmembrane region" description="Helical" evidence="2">
    <location>
        <begin position="172"/>
        <end position="190"/>
    </location>
</feature>